<sequence>MALSASPSQDIDQLEGSRSHSSETCVGSSSAVFVMPRALKRPRDSQFSVQSLYGMIPYSSFGPDSWHAEYIKRGFIDVNPEYQRDVVWRTEKQIMLIDSVFTNHYMPPIIFSVIYDDNGTENKKICLDGKQRLTSLQLFLDGLIPLKHPDTGKPWWFKINDDSGSKSRNLLPERIRTTFVNRQIRCTEYEDLDEEDEREIFRRVQLGMALSSAEKLRVVSSPRAKFINDIRDLYITEDKLGAPSFRWDRSRGADFRCLSQSVYVMYKWGDDKGAFIKNAGTLPQVEKWLEEHNTPVPGDFARSVKQTFAILADLVSPIEVIGVSVLIYVHLVIAPPANKLTMSELSAAVSSMRREVRKEHKDIRLNDRVGKTIIGFVKSYQRPAAAPAPALTPPHVPVAALPPIATLDNPRLAERMTVNPAPTLPLYQAAKRTQPSTEKHKLEASSNSEEPPRKRRSAVEESAMRSHRVEPTRFIPSASSSMMPPLPFAIPPSQYVHHPYLVGPSSYYTTGPPPSQALYHLHSYHPPPSGAPQLAGLPGSSYHSNVPVYYTPGAPLITVKTEPSVESPTSTAAGPARRVFSVRELEQMNEPPAAPASRAGKPAPVVYPSSYAPSHIRARTPPQ</sequence>
<evidence type="ECO:0000256" key="1">
    <source>
        <dbReference type="SAM" id="MobiDB-lite"/>
    </source>
</evidence>
<evidence type="ECO:0000313" key="4">
    <source>
        <dbReference type="Proteomes" id="UP000518752"/>
    </source>
</evidence>
<accession>A0A8H5GHG3</accession>
<feature type="compositionally biased region" description="Basic and acidic residues" evidence="1">
    <location>
        <begin position="457"/>
        <end position="471"/>
    </location>
</feature>
<feature type="region of interest" description="Disordered" evidence="1">
    <location>
        <begin position="1"/>
        <end position="24"/>
    </location>
</feature>
<evidence type="ECO:0000313" key="3">
    <source>
        <dbReference type="EMBL" id="KAF5364855.1"/>
    </source>
</evidence>
<proteinExistence type="predicted"/>
<feature type="compositionally biased region" description="Polar residues" evidence="1">
    <location>
        <begin position="1"/>
        <end position="11"/>
    </location>
</feature>
<dbReference type="PANTHER" id="PTHR39639">
    <property type="entry name" value="CHROMOSOME 16, WHOLE GENOME SHOTGUN SEQUENCE"/>
    <property type="match status" value="1"/>
</dbReference>
<dbReference type="OrthoDB" id="5419821at2759"/>
<dbReference type="AlphaFoldDB" id="A0A8H5GHG3"/>
<organism evidence="3 4">
    <name type="scientific">Collybiopsis confluens</name>
    <dbReference type="NCBI Taxonomy" id="2823264"/>
    <lineage>
        <taxon>Eukaryota</taxon>
        <taxon>Fungi</taxon>
        <taxon>Dikarya</taxon>
        <taxon>Basidiomycota</taxon>
        <taxon>Agaricomycotina</taxon>
        <taxon>Agaricomycetes</taxon>
        <taxon>Agaricomycetidae</taxon>
        <taxon>Agaricales</taxon>
        <taxon>Marasmiineae</taxon>
        <taxon>Omphalotaceae</taxon>
        <taxon>Collybiopsis</taxon>
    </lineage>
</organism>
<gene>
    <name evidence="3" type="ORF">D9757_012747</name>
</gene>
<name>A0A8H5GHG3_9AGAR</name>
<dbReference type="Pfam" id="PF03235">
    <property type="entry name" value="GmrSD_N"/>
    <property type="match status" value="1"/>
</dbReference>
<dbReference type="InterPro" id="IPR004919">
    <property type="entry name" value="GmrSD_N"/>
</dbReference>
<protein>
    <recommendedName>
        <fullName evidence="2">GmrSD restriction endonucleases N-terminal domain-containing protein</fullName>
    </recommendedName>
</protein>
<keyword evidence="4" id="KW-1185">Reference proteome</keyword>
<dbReference type="Proteomes" id="UP000518752">
    <property type="component" value="Unassembled WGS sequence"/>
</dbReference>
<dbReference type="PANTHER" id="PTHR39639:SF1">
    <property type="entry name" value="DUF262 DOMAIN-CONTAINING PROTEIN"/>
    <property type="match status" value="1"/>
</dbReference>
<feature type="domain" description="GmrSD restriction endonucleases N-terminal" evidence="2">
    <location>
        <begin position="73"/>
        <end position="203"/>
    </location>
</feature>
<feature type="region of interest" description="Disordered" evidence="1">
    <location>
        <begin position="583"/>
        <end position="623"/>
    </location>
</feature>
<comment type="caution">
    <text evidence="3">The sequence shown here is derived from an EMBL/GenBank/DDBJ whole genome shotgun (WGS) entry which is preliminary data.</text>
</comment>
<dbReference type="EMBL" id="JAACJN010000180">
    <property type="protein sequence ID" value="KAF5364855.1"/>
    <property type="molecule type" value="Genomic_DNA"/>
</dbReference>
<evidence type="ECO:0000259" key="2">
    <source>
        <dbReference type="Pfam" id="PF03235"/>
    </source>
</evidence>
<reference evidence="3 4" key="1">
    <citation type="journal article" date="2020" name="ISME J.">
        <title>Uncovering the hidden diversity of litter-decomposition mechanisms in mushroom-forming fungi.</title>
        <authorList>
            <person name="Floudas D."/>
            <person name="Bentzer J."/>
            <person name="Ahren D."/>
            <person name="Johansson T."/>
            <person name="Persson P."/>
            <person name="Tunlid A."/>
        </authorList>
    </citation>
    <scope>NUCLEOTIDE SEQUENCE [LARGE SCALE GENOMIC DNA]</scope>
    <source>
        <strain evidence="3 4">CBS 406.79</strain>
    </source>
</reference>
<feature type="region of interest" description="Disordered" evidence="1">
    <location>
        <begin position="418"/>
        <end position="471"/>
    </location>
</feature>